<proteinExistence type="predicted"/>
<accession>A0AAD6SSS4</accession>
<dbReference type="AlphaFoldDB" id="A0AAD6SSS4"/>
<protein>
    <submittedName>
        <fullName evidence="1">Uncharacterized protein</fullName>
    </submittedName>
</protein>
<reference evidence="1" key="1">
    <citation type="submission" date="2023-03" db="EMBL/GenBank/DDBJ databases">
        <title>Massive genome expansion in bonnet fungi (Mycena s.s.) driven by repeated elements and novel gene families across ecological guilds.</title>
        <authorList>
            <consortium name="Lawrence Berkeley National Laboratory"/>
            <person name="Harder C.B."/>
            <person name="Miyauchi S."/>
            <person name="Viragh M."/>
            <person name="Kuo A."/>
            <person name="Thoen E."/>
            <person name="Andreopoulos B."/>
            <person name="Lu D."/>
            <person name="Skrede I."/>
            <person name="Drula E."/>
            <person name="Henrissat B."/>
            <person name="Morin E."/>
            <person name="Kohler A."/>
            <person name="Barry K."/>
            <person name="LaButti K."/>
            <person name="Morin E."/>
            <person name="Salamov A."/>
            <person name="Lipzen A."/>
            <person name="Mereny Z."/>
            <person name="Hegedus B."/>
            <person name="Baldrian P."/>
            <person name="Stursova M."/>
            <person name="Weitz H."/>
            <person name="Taylor A."/>
            <person name="Grigoriev I.V."/>
            <person name="Nagy L.G."/>
            <person name="Martin F."/>
            <person name="Kauserud H."/>
        </authorList>
    </citation>
    <scope>NUCLEOTIDE SEQUENCE</scope>
    <source>
        <strain evidence="1">CBHHK200</strain>
    </source>
</reference>
<dbReference type="Proteomes" id="UP001218188">
    <property type="component" value="Unassembled WGS sequence"/>
</dbReference>
<gene>
    <name evidence="1" type="ORF">C8F04DRAFT_908826</name>
</gene>
<name>A0AAD6SSS4_9AGAR</name>
<feature type="non-terminal residue" evidence="1">
    <location>
        <position position="1"/>
    </location>
</feature>
<evidence type="ECO:0000313" key="1">
    <source>
        <dbReference type="EMBL" id="KAJ7033014.1"/>
    </source>
</evidence>
<dbReference type="EMBL" id="JARJCM010000068">
    <property type="protein sequence ID" value="KAJ7033014.1"/>
    <property type="molecule type" value="Genomic_DNA"/>
</dbReference>
<organism evidence="1 2">
    <name type="scientific">Mycena alexandri</name>
    <dbReference type="NCBI Taxonomy" id="1745969"/>
    <lineage>
        <taxon>Eukaryota</taxon>
        <taxon>Fungi</taxon>
        <taxon>Dikarya</taxon>
        <taxon>Basidiomycota</taxon>
        <taxon>Agaricomycotina</taxon>
        <taxon>Agaricomycetes</taxon>
        <taxon>Agaricomycetidae</taxon>
        <taxon>Agaricales</taxon>
        <taxon>Marasmiineae</taxon>
        <taxon>Mycenaceae</taxon>
        <taxon>Mycena</taxon>
    </lineage>
</organism>
<evidence type="ECO:0000313" key="2">
    <source>
        <dbReference type="Proteomes" id="UP001218188"/>
    </source>
</evidence>
<feature type="non-terminal residue" evidence="1">
    <location>
        <position position="206"/>
    </location>
</feature>
<comment type="caution">
    <text evidence="1">The sequence shown here is derived from an EMBL/GenBank/DDBJ whole genome shotgun (WGS) entry which is preliminary data.</text>
</comment>
<keyword evidence="2" id="KW-1185">Reference proteome</keyword>
<sequence>QDVPRAIKLLLCIVELGQLDPDDFDPGELAEFEAICLLGELLDAWLQPFINVDLSLSEQVESLITFSHLLAALYKANGTSFLPSQLYGDLQITVKNAILMVPKTRLVNGELKVFICLLGDDVLETLFGRSRMIGGHSPNSSVTELQNRFNSAMNLDYIYEQHPEWERKPRRLSMFRMRHVDHLRPENFKAELRADSCNLQACWKAG</sequence>